<evidence type="ECO:0000256" key="3">
    <source>
        <dbReference type="ARBA" id="ARBA00022729"/>
    </source>
</evidence>
<reference evidence="10 11" key="1">
    <citation type="submission" date="2017-03" db="EMBL/GenBank/DDBJ databases">
        <title>Genomic insights into Mycobacterium simiae human colonization.</title>
        <authorList>
            <person name="Steffani J.L."/>
            <person name="Brunck M.E."/>
            <person name="Cruz E."/>
            <person name="Montiel R."/>
            <person name="Barona F."/>
        </authorList>
    </citation>
    <scope>NUCLEOTIDE SEQUENCE [LARGE SCALE GENOMIC DNA]</scope>
    <source>
        <strain evidence="10 11">MsiGto</strain>
    </source>
</reference>
<comment type="subunit">
    <text evidence="7">Forms a homomer composed of subunits assembled in a large structure.</text>
</comment>
<evidence type="ECO:0000256" key="2">
    <source>
        <dbReference type="ARBA" id="ARBA00018586"/>
    </source>
</evidence>
<evidence type="ECO:0000313" key="10">
    <source>
        <dbReference type="EMBL" id="ORJ58832.1"/>
    </source>
</evidence>
<dbReference type="Proteomes" id="UP000193040">
    <property type="component" value="Unassembled WGS sequence"/>
</dbReference>
<accession>A0A1X0Y191</accession>
<sequence length="71" mass="7608">MIAAALGLAGFGAATVTAAPGPAPEYHWCPGQSWDPGWGRNWDAGRCHDDFYADGEPHDALHWHGAGPWRP</sequence>
<dbReference type="AlphaFoldDB" id="A0A1X0Y191"/>
<evidence type="ECO:0000313" key="11">
    <source>
        <dbReference type="Proteomes" id="UP000193040"/>
    </source>
</evidence>
<gene>
    <name evidence="10" type="ORF">B5M45_16930</name>
</gene>
<evidence type="ECO:0000256" key="7">
    <source>
        <dbReference type="ARBA" id="ARBA00093787"/>
    </source>
</evidence>
<evidence type="ECO:0000256" key="9">
    <source>
        <dbReference type="SAM" id="SignalP"/>
    </source>
</evidence>
<comment type="similarity">
    <text evidence="6">Belongs to the mycobacterial pilin family.</text>
</comment>
<feature type="signal peptide" evidence="9">
    <location>
        <begin position="1"/>
        <end position="18"/>
    </location>
</feature>
<keyword evidence="3 9" id="KW-0732">Signal</keyword>
<dbReference type="EMBL" id="MZZM01000022">
    <property type="protein sequence ID" value="ORJ58832.1"/>
    <property type="molecule type" value="Genomic_DNA"/>
</dbReference>
<dbReference type="InterPro" id="IPR058759">
    <property type="entry name" value="Pilin_mycobact"/>
</dbReference>
<comment type="subcellular location">
    <subcellularLocation>
        <location evidence="1">Fimbrium</location>
    </subcellularLocation>
</comment>
<evidence type="ECO:0000256" key="6">
    <source>
        <dbReference type="ARBA" id="ARBA00093784"/>
    </source>
</evidence>
<proteinExistence type="inferred from homology"/>
<dbReference type="Pfam" id="PF26380">
    <property type="entry name" value="Pilin_Mycobact"/>
    <property type="match status" value="1"/>
</dbReference>
<keyword evidence="5" id="KW-0281">Fimbrium</keyword>
<keyword evidence="11" id="KW-1185">Reference proteome</keyword>
<keyword evidence="4" id="KW-0130">Cell adhesion</keyword>
<feature type="chain" id="PRO_5038514794" description="Pilin" evidence="9">
    <location>
        <begin position="19"/>
        <end position="71"/>
    </location>
</feature>
<evidence type="ECO:0000256" key="1">
    <source>
        <dbReference type="ARBA" id="ARBA00004561"/>
    </source>
</evidence>
<evidence type="ECO:0000256" key="8">
    <source>
        <dbReference type="ARBA" id="ARBA00093801"/>
    </source>
</evidence>
<protein>
    <recommendedName>
        <fullName evidence="2">Pilin</fullName>
    </recommendedName>
    <alternativeName>
        <fullName evidence="8">Pili structural subunit</fullName>
    </alternativeName>
</protein>
<evidence type="ECO:0000256" key="4">
    <source>
        <dbReference type="ARBA" id="ARBA00022889"/>
    </source>
</evidence>
<organism evidence="10 11">
    <name type="scientific">Mycobacterium simiae</name>
    <name type="common">Mycobacterium habana</name>
    <dbReference type="NCBI Taxonomy" id="1784"/>
    <lineage>
        <taxon>Bacteria</taxon>
        <taxon>Bacillati</taxon>
        <taxon>Actinomycetota</taxon>
        <taxon>Actinomycetes</taxon>
        <taxon>Mycobacteriales</taxon>
        <taxon>Mycobacteriaceae</taxon>
        <taxon>Mycobacterium</taxon>
        <taxon>Mycobacterium simiae complex</taxon>
    </lineage>
</organism>
<evidence type="ECO:0000256" key="5">
    <source>
        <dbReference type="ARBA" id="ARBA00023263"/>
    </source>
</evidence>
<name>A0A1X0Y191_MYCSI</name>
<comment type="caution">
    <text evidence="10">The sequence shown here is derived from an EMBL/GenBank/DDBJ whole genome shotgun (WGS) entry which is preliminary data.</text>
</comment>